<dbReference type="SUPFAM" id="SSF56672">
    <property type="entry name" value="DNA/RNA polymerases"/>
    <property type="match status" value="1"/>
</dbReference>
<evidence type="ECO:0000256" key="1">
    <source>
        <dbReference type="ARBA" id="ARBA00034120"/>
    </source>
</evidence>
<sequence length="659" mass="77299">MTLEEFFTYDEILFRLCKARAKLARQRGKSHLNHIISSDSNLNYHDNNEKSNRHKSADITLLCSMMPSRRKWISPHKKERYINNGIQRINSLEFNVKSILRTINYYKRHFPTAPFLLELDKFINSIIHEINNPDYKILNPDILPKLKDPNKKNDKTCRPICIYNLKDKIIISIINKYLTKAFDPFFYEHSYAFRTKKEEAKMPPTHHDAINHLLSYKSKYKGKRLWVSECDISKFFDTVNHTIVKSQFSKLVNISNKQQDFSIDNRAILIFLKYLKSFDFQKDIFKKNGKLSYWESKRILGGKFGWVKTELEKLGCYRQVSKNKIGIPQGGALSGLIANIVLHYADSQILKAKDEKLCYVRFCDDMIIIHPQKTKATEYTNIYIESLKNLKLVSHLPQKINYSQKKSFWNDSKSKATYKWSNDRTNGMNRIGFVGYEICFNCTLRVRKSSLIKEKQKIKKMVKDTLHNLRKGKRKSDNMIRESISNKLIGMSVGRVSMKNYKEVDNDMCWVNGFASLNSNDNLKLQLRRLDRYRAKYLSRFKKKLKRIPHIPSNNGKGSRYIGKYFFCKIWGINNKDSLAIRQELINTEVLSPKFSISISKREKIKTGNLSLSLSSAYSPFEIEIIECLLNEDPEDRDVPIYGKPFSYFYNVIEKKTTT</sequence>
<accession>A0ABD5B2F5</accession>
<dbReference type="PANTHER" id="PTHR34047">
    <property type="entry name" value="NUCLEAR INTRON MATURASE 1, MITOCHONDRIAL-RELATED"/>
    <property type="match status" value="1"/>
</dbReference>
<proteinExistence type="inferred from homology"/>
<dbReference type="InterPro" id="IPR000477">
    <property type="entry name" value="RT_dom"/>
</dbReference>
<dbReference type="InterPro" id="IPR051083">
    <property type="entry name" value="GrpII_Intron_Splice-Mob/Def"/>
</dbReference>
<gene>
    <name evidence="3" type="ORF">QT385_04130</name>
</gene>
<organism evidence="3 4">
    <name type="scientific">Elizabethkingia miricola</name>
    <name type="common">Chryseobacterium miricola</name>
    <dbReference type="NCBI Taxonomy" id="172045"/>
    <lineage>
        <taxon>Bacteria</taxon>
        <taxon>Pseudomonadati</taxon>
        <taxon>Bacteroidota</taxon>
        <taxon>Flavobacteriia</taxon>
        <taxon>Flavobacteriales</taxon>
        <taxon>Weeksellaceae</taxon>
        <taxon>Elizabethkingia</taxon>
    </lineage>
</organism>
<name>A0ABD5B2F5_ELIMR</name>
<reference evidence="3 4" key="1">
    <citation type="submission" date="2023-06" db="EMBL/GenBank/DDBJ databases">
        <title>Nosocomial Elizabethkingia miricola genome.</title>
        <authorList>
            <person name="Morgado S."/>
            <person name="Fonseca E."/>
            <person name="Freitas F."/>
            <person name="Vicente A.C."/>
        </authorList>
    </citation>
    <scope>NUCLEOTIDE SEQUENCE [LARGE SCALE GENOMIC DNA]</scope>
    <source>
        <strain evidence="3 4">EM15</strain>
    </source>
</reference>
<dbReference type="GO" id="GO:0003964">
    <property type="term" value="F:RNA-directed DNA polymerase activity"/>
    <property type="evidence" value="ECO:0007669"/>
    <property type="project" value="UniProtKB-KW"/>
</dbReference>
<keyword evidence="3" id="KW-0548">Nucleotidyltransferase</keyword>
<dbReference type="RefSeq" id="WP_309046191.1">
    <property type="nucleotide sequence ID" value="NZ_JAUCQJ010000001.1"/>
</dbReference>
<keyword evidence="3" id="KW-0808">Transferase</keyword>
<dbReference type="PROSITE" id="PS50878">
    <property type="entry name" value="RT_POL"/>
    <property type="match status" value="1"/>
</dbReference>
<dbReference type="AlphaFoldDB" id="A0ABD5B2F5"/>
<comment type="caution">
    <text evidence="3">The sequence shown here is derived from an EMBL/GenBank/DDBJ whole genome shotgun (WGS) entry which is preliminary data.</text>
</comment>
<evidence type="ECO:0000313" key="3">
    <source>
        <dbReference type="EMBL" id="MDQ8747816.1"/>
    </source>
</evidence>
<keyword evidence="3" id="KW-0695">RNA-directed DNA polymerase</keyword>
<dbReference type="Proteomes" id="UP001239265">
    <property type="component" value="Unassembled WGS sequence"/>
</dbReference>
<protein>
    <submittedName>
        <fullName evidence="3">Reverse transcriptase/maturase family protein</fullName>
    </submittedName>
</protein>
<feature type="domain" description="Reverse transcriptase" evidence="2">
    <location>
        <begin position="124"/>
        <end position="438"/>
    </location>
</feature>
<dbReference type="InterPro" id="IPR043502">
    <property type="entry name" value="DNA/RNA_pol_sf"/>
</dbReference>
<dbReference type="Pfam" id="PF00078">
    <property type="entry name" value="RVT_1"/>
    <property type="match status" value="1"/>
</dbReference>
<dbReference type="PANTHER" id="PTHR34047:SF8">
    <property type="entry name" value="PROTEIN YKFC"/>
    <property type="match status" value="1"/>
</dbReference>
<evidence type="ECO:0000313" key="4">
    <source>
        <dbReference type="Proteomes" id="UP001239265"/>
    </source>
</evidence>
<dbReference type="CDD" id="cd01651">
    <property type="entry name" value="RT_G2_intron"/>
    <property type="match status" value="1"/>
</dbReference>
<evidence type="ECO:0000259" key="2">
    <source>
        <dbReference type="PROSITE" id="PS50878"/>
    </source>
</evidence>
<comment type="similarity">
    <text evidence="1">Belongs to the bacterial reverse transcriptase family.</text>
</comment>
<dbReference type="EMBL" id="JAUCQJ010000001">
    <property type="protein sequence ID" value="MDQ8747816.1"/>
    <property type="molecule type" value="Genomic_DNA"/>
</dbReference>